<dbReference type="OrthoDB" id="3648309at2759"/>
<comment type="subcellular location">
    <subcellularLocation>
        <location evidence="1">Membrane</location>
        <topology evidence="1">Multi-pass membrane protein</topology>
    </subcellularLocation>
</comment>
<dbReference type="GO" id="GO:0015123">
    <property type="term" value="F:acetate transmembrane transporter activity"/>
    <property type="evidence" value="ECO:0007669"/>
    <property type="project" value="TreeGrafter"/>
</dbReference>
<dbReference type="GO" id="GO:0005886">
    <property type="term" value="C:plasma membrane"/>
    <property type="evidence" value="ECO:0007669"/>
    <property type="project" value="TreeGrafter"/>
</dbReference>
<dbReference type="EMBL" id="AWGH01000004">
    <property type="protein sequence ID" value="ODO05329.1"/>
    <property type="molecule type" value="Genomic_DNA"/>
</dbReference>
<feature type="region of interest" description="Disordered" evidence="6">
    <location>
        <begin position="1"/>
        <end position="29"/>
    </location>
</feature>
<dbReference type="AlphaFoldDB" id="A0A1E3JWT9"/>
<evidence type="ECO:0000256" key="1">
    <source>
        <dbReference type="ARBA" id="ARBA00004141"/>
    </source>
</evidence>
<proteinExistence type="inferred from homology"/>
<keyword evidence="9" id="KW-1185">Reference proteome</keyword>
<comment type="similarity">
    <text evidence="2">Belongs to the acetate uptake transporter (AceTr) (TC 2.A.96) family.</text>
</comment>
<sequence length="271" mass="28943">MNQTVPNLTQGGATNTTNGQDRSDPELYQVTSPESAKVAHAHNEYHGGGNMSRFITPGGSAVDNSQPAFPVFHRKFANPSPLGLLSFASSSLLLNLYQANARGVTTPNVILGMAIGVGGMGQTIAGILEWGCGNTFAATTFVSYGGFWWTLAWIYMPQFGIAASYAEDLEMLENALGLMMMTWGTLTFLFVIAAHRSSVALLCILVPLTITFYVTAAGYLMQSAYLLRVGGVIGCIMSMSGFYCALAGLLTPDTSYFMVPVGNLAPRQKPH</sequence>
<keyword evidence="5 7" id="KW-0472">Membrane</keyword>
<keyword evidence="3 7" id="KW-0812">Transmembrane</keyword>
<evidence type="ECO:0000256" key="6">
    <source>
        <dbReference type="SAM" id="MobiDB-lite"/>
    </source>
</evidence>
<dbReference type="InterPro" id="IPR000791">
    <property type="entry name" value="Gpr1/Fun34/SatP-like"/>
</dbReference>
<dbReference type="Pfam" id="PF01184">
    <property type="entry name" value="Gpr1_Fun34_YaaH"/>
    <property type="match status" value="1"/>
</dbReference>
<gene>
    <name evidence="8" type="ORF">L198_02022</name>
</gene>
<dbReference type="RefSeq" id="XP_019033984.1">
    <property type="nucleotide sequence ID" value="XM_019174177.1"/>
</dbReference>
<evidence type="ECO:0000256" key="4">
    <source>
        <dbReference type="ARBA" id="ARBA00022989"/>
    </source>
</evidence>
<keyword evidence="4 7" id="KW-1133">Transmembrane helix</keyword>
<dbReference type="PANTHER" id="PTHR31123:SF1">
    <property type="entry name" value="ACCUMULATION OF DYADS PROTEIN 2-RELATED"/>
    <property type="match status" value="1"/>
</dbReference>
<dbReference type="Proteomes" id="UP000094819">
    <property type="component" value="Unassembled WGS sequence"/>
</dbReference>
<dbReference type="PANTHER" id="PTHR31123">
    <property type="entry name" value="ACCUMULATION OF DYADS PROTEIN 2-RELATED"/>
    <property type="match status" value="1"/>
</dbReference>
<dbReference type="GeneID" id="30191235"/>
<evidence type="ECO:0000256" key="7">
    <source>
        <dbReference type="SAM" id="Phobius"/>
    </source>
</evidence>
<comment type="caution">
    <text evidence="8">The sequence shown here is derived from an EMBL/GenBank/DDBJ whole genome shotgun (WGS) entry which is preliminary data.</text>
</comment>
<evidence type="ECO:0000256" key="3">
    <source>
        <dbReference type="ARBA" id="ARBA00022692"/>
    </source>
</evidence>
<accession>A0A1E3JWT9</accession>
<organism evidence="8 9">
    <name type="scientific">Cryptococcus wingfieldii CBS 7118</name>
    <dbReference type="NCBI Taxonomy" id="1295528"/>
    <lineage>
        <taxon>Eukaryota</taxon>
        <taxon>Fungi</taxon>
        <taxon>Dikarya</taxon>
        <taxon>Basidiomycota</taxon>
        <taxon>Agaricomycotina</taxon>
        <taxon>Tremellomycetes</taxon>
        <taxon>Tremellales</taxon>
        <taxon>Cryptococcaceae</taxon>
        <taxon>Cryptococcus</taxon>
    </lineage>
</organism>
<protein>
    <submittedName>
        <fullName evidence="8">Uncharacterized protein</fullName>
    </submittedName>
</protein>
<dbReference type="NCBIfam" id="NF038013">
    <property type="entry name" value="AceTr_1"/>
    <property type="match status" value="1"/>
</dbReference>
<evidence type="ECO:0000256" key="2">
    <source>
        <dbReference type="ARBA" id="ARBA00005587"/>
    </source>
</evidence>
<evidence type="ECO:0000256" key="5">
    <source>
        <dbReference type="ARBA" id="ARBA00023136"/>
    </source>
</evidence>
<dbReference type="InterPro" id="IPR051633">
    <property type="entry name" value="AceTr"/>
</dbReference>
<evidence type="ECO:0000313" key="9">
    <source>
        <dbReference type="Proteomes" id="UP000094819"/>
    </source>
</evidence>
<evidence type="ECO:0000313" key="8">
    <source>
        <dbReference type="EMBL" id="ODO05329.1"/>
    </source>
</evidence>
<feature type="transmembrane region" description="Helical" evidence="7">
    <location>
        <begin position="199"/>
        <end position="219"/>
    </location>
</feature>
<name>A0A1E3JWT9_9TREE</name>
<feature type="compositionally biased region" description="Low complexity" evidence="6">
    <location>
        <begin position="9"/>
        <end position="20"/>
    </location>
</feature>
<feature type="transmembrane region" description="Helical" evidence="7">
    <location>
        <begin position="225"/>
        <end position="250"/>
    </location>
</feature>
<feature type="transmembrane region" description="Helical" evidence="7">
    <location>
        <begin position="109"/>
        <end position="128"/>
    </location>
</feature>
<feature type="transmembrane region" description="Helical" evidence="7">
    <location>
        <begin position="175"/>
        <end position="192"/>
    </location>
</feature>
<reference evidence="8 9" key="1">
    <citation type="submission" date="2016-06" db="EMBL/GenBank/DDBJ databases">
        <title>Evolution of pathogenesis and genome organization in the Tremellales.</title>
        <authorList>
            <person name="Cuomo C."/>
            <person name="Litvintseva A."/>
            <person name="Heitman J."/>
            <person name="Chen Y."/>
            <person name="Sun S."/>
            <person name="Springer D."/>
            <person name="Dromer F."/>
            <person name="Young S."/>
            <person name="Zeng Q."/>
            <person name="Chapman S."/>
            <person name="Gujja S."/>
            <person name="Saif S."/>
            <person name="Birren B."/>
        </authorList>
    </citation>
    <scope>NUCLEOTIDE SEQUENCE [LARGE SCALE GENOMIC DNA]</scope>
    <source>
        <strain evidence="8 9">CBS 7118</strain>
    </source>
</reference>